<gene>
    <name evidence="5" type="primary">ssb</name>
    <name evidence="5" type="ORF">LVJ94_24295</name>
</gene>
<dbReference type="RefSeq" id="WP_394840013.1">
    <property type="nucleotide sequence ID" value="NZ_CP089929.1"/>
</dbReference>
<dbReference type="PROSITE" id="PS50935">
    <property type="entry name" value="SSB"/>
    <property type="match status" value="1"/>
</dbReference>
<dbReference type="SUPFAM" id="SSF50249">
    <property type="entry name" value="Nucleic acid-binding proteins"/>
    <property type="match status" value="1"/>
</dbReference>
<name>A0ABZ2LKN5_9BACT</name>
<dbReference type="PANTHER" id="PTHR10302">
    <property type="entry name" value="SINGLE-STRANDED DNA-BINDING PROTEIN"/>
    <property type="match status" value="1"/>
</dbReference>
<dbReference type="InterPro" id="IPR012340">
    <property type="entry name" value="NA-bd_OB-fold"/>
</dbReference>
<keyword evidence="2" id="KW-0227">DNA damage</keyword>
<dbReference type="InterPro" id="IPR000424">
    <property type="entry name" value="Primosome_PriB/ssb"/>
</dbReference>
<sequence>MAEGLNKVLLLGNLGADPELRVTPGGQAILKLRLATTETYLDRNNARQERTEWHQVTVWGKRGEALAKILSKGSSIFVEGSLRTSSYEKDGEKRYRTDIVANNIILAGGRRGGGDQPFEGGGGRPERSSYSNRGGGGGGGGESGGGGGGWGGGGGGGGRPQQPAQAPAQDPGDDYGSGFGGGDDDIPF</sequence>
<dbReference type="EMBL" id="CP089983">
    <property type="protein sequence ID" value="WXB10336.1"/>
    <property type="molecule type" value="Genomic_DNA"/>
</dbReference>
<keyword evidence="2" id="KW-0235">DNA replication</keyword>
<keyword evidence="2" id="KW-0233">DNA recombination</keyword>
<dbReference type="InterPro" id="IPR011344">
    <property type="entry name" value="ssDNA-bd"/>
</dbReference>
<dbReference type="Proteomes" id="UP001374803">
    <property type="component" value="Chromosome"/>
</dbReference>
<keyword evidence="2" id="KW-0234">DNA repair</keyword>
<feature type="compositionally biased region" description="Low complexity" evidence="4">
    <location>
        <begin position="160"/>
        <end position="174"/>
    </location>
</feature>
<dbReference type="NCBIfam" id="TIGR00621">
    <property type="entry name" value="ssb"/>
    <property type="match status" value="1"/>
</dbReference>
<feature type="compositionally biased region" description="Gly residues" evidence="4">
    <location>
        <begin position="133"/>
        <end position="159"/>
    </location>
</feature>
<feature type="region of interest" description="Disordered" evidence="4">
    <location>
        <begin position="107"/>
        <end position="188"/>
    </location>
</feature>
<evidence type="ECO:0000256" key="3">
    <source>
        <dbReference type="RuleBase" id="RU000524"/>
    </source>
</evidence>
<protein>
    <recommendedName>
        <fullName evidence="2 3">Single-stranded DNA-binding protein</fullName>
        <shortName evidence="2">SSB</shortName>
    </recommendedName>
</protein>
<evidence type="ECO:0000313" key="5">
    <source>
        <dbReference type="EMBL" id="WXB10336.1"/>
    </source>
</evidence>
<feature type="compositionally biased region" description="Gly residues" evidence="4">
    <location>
        <begin position="109"/>
        <end position="123"/>
    </location>
</feature>
<feature type="short sequence motif" description="Important for interaction with partner proteins" evidence="2">
    <location>
        <begin position="183"/>
        <end position="188"/>
    </location>
</feature>
<proteinExistence type="inferred from homology"/>
<accession>A0ABZ2LKN5</accession>
<comment type="function">
    <text evidence="2">Plays an important role in DNA replication, recombination and repair. Binds to ssDNA and to an array of partner proteins to recruit them to their sites of action during DNA metabolism.</text>
</comment>
<dbReference type="Gene3D" id="2.40.50.140">
    <property type="entry name" value="Nucleic acid-binding proteins"/>
    <property type="match status" value="1"/>
</dbReference>
<comment type="subunit">
    <text evidence="2">Homotetramer.</text>
</comment>
<dbReference type="GO" id="GO:0003677">
    <property type="term" value="F:DNA binding"/>
    <property type="evidence" value="ECO:0007669"/>
    <property type="project" value="UniProtKB-KW"/>
</dbReference>
<keyword evidence="6" id="KW-1185">Reference proteome</keyword>
<dbReference type="PANTHER" id="PTHR10302:SF27">
    <property type="entry name" value="SINGLE-STRANDED DNA-BINDING PROTEIN"/>
    <property type="match status" value="1"/>
</dbReference>
<evidence type="ECO:0000256" key="1">
    <source>
        <dbReference type="ARBA" id="ARBA00023125"/>
    </source>
</evidence>
<dbReference type="HAMAP" id="MF_00984">
    <property type="entry name" value="SSB"/>
    <property type="match status" value="1"/>
</dbReference>
<comment type="caution">
    <text evidence="2">Lacks conserved residue(s) required for the propagation of feature annotation.</text>
</comment>
<organism evidence="5 6">
    <name type="scientific">Pendulispora rubella</name>
    <dbReference type="NCBI Taxonomy" id="2741070"/>
    <lineage>
        <taxon>Bacteria</taxon>
        <taxon>Pseudomonadati</taxon>
        <taxon>Myxococcota</taxon>
        <taxon>Myxococcia</taxon>
        <taxon>Myxococcales</taxon>
        <taxon>Sorangiineae</taxon>
        <taxon>Pendulisporaceae</taxon>
        <taxon>Pendulispora</taxon>
    </lineage>
</organism>
<dbReference type="Pfam" id="PF00436">
    <property type="entry name" value="SSB"/>
    <property type="match status" value="1"/>
</dbReference>
<dbReference type="CDD" id="cd04496">
    <property type="entry name" value="SSB_OBF"/>
    <property type="match status" value="1"/>
</dbReference>
<evidence type="ECO:0000313" key="6">
    <source>
        <dbReference type="Proteomes" id="UP001374803"/>
    </source>
</evidence>
<reference evidence="5" key="1">
    <citation type="submission" date="2021-12" db="EMBL/GenBank/DDBJ databases">
        <title>Discovery of the Pendulisporaceae a myxobacterial family with distinct sporulation behavior and unique specialized metabolism.</title>
        <authorList>
            <person name="Garcia R."/>
            <person name="Popoff A."/>
            <person name="Bader C.D."/>
            <person name="Loehr J."/>
            <person name="Walesch S."/>
            <person name="Walt C."/>
            <person name="Boldt J."/>
            <person name="Bunk B."/>
            <person name="Haeckl F.J.F.P.J."/>
            <person name="Gunesch A.P."/>
            <person name="Birkelbach J."/>
            <person name="Nuebel U."/>
            <person name="Pietschmann T."/>
            <person name="Bach T."/>
            <person name="Mueller R."/>
        </authorList>
    </citation>
    <scope>NUCLEOTIDE SEQUENCE</scope>
    <source>
        <strain evidence="5">MSr11367</strain>
    </source>
</reference>
<evidence type="ECO:0000256" key="4">
    <source>
        <dbReference type="SAM" id="MobiDB-lite"/>
    </source>
</evidence>
<evidence type="ECO:0000256" key="2">
    <source>
        <dbReference type="HAMAP-Rule" id="MF_00984"/>
    </source>
</evidence>
<keyword evidence="1 2" id="KW-0238">DNA-binding</keyword>